<evidence type="ECO:0000256" key="1">
    <source>
        <dbReference type="ARBA" id="ARBA00001946"/>
    </source>
</evidence>
<comment type="caution">
    <text evidence="18">The sequence shown here is derived from an EMBL/GenBank/DDBJ whole genome shotgun (WGS) entry which is preliminary data.</text>
</comment>
<dbReference type="SUPFAM" id="SSF52972">
    <property type="entry name" value="ITPase-like"/>
    <property type="match status" value="1"/>
</dbReference>
<evidence type="ECO:0000256" key="2">
    <source>
        <dbReference type="ARBA" id="ARBA00008023"/>
    </source>
</evidence>
<dbReference type="PATRIC" id="fig|1184387.3.peg.1290"/>
<evidence type="ECO:0000313" key="19">
    <source>
        <dbReference type="Proteomes" id="UP000054092"/>
    </source>
</evidence>
<evidence type="ECO:0000256" key="4">
    <source>
        <dbReference type="ARBA" id="ARBA00022723"/>
    </source>
</evidence>
<evidence type="ECO:0000256" key="13">
    <source>
        <dbReference type="ARBA" id="ARBA00075987"/>
    </source>
</evidence>
<evidence type="ECO:0000256" key="11">
    <source>
        <dbReference type="ARBA" id="ARBA00066468"/>
    </source>
</evidence>
<comment type="similarity">
    <text evidence="2 17">Belongs to the HAM1 NTPase family.</text>
</comment>
<dbReference type="FunFam" id="3.90.950.10:FF:000001">
    <property type="entry name" value="dITP/XTP pyrophosphatase"/>
    <property type="match status" value="1"/>
</dbReference>
<dbReference type="GO" id="GO:0009146">
    <property type="term" value="P:purine nucleoside triphosphate catabolic process"/>
    <property type="evidence" value="ECO:0007669"/>
    <property type="project" value="UniProtKB-ARBA"/>
</dbReference>
<dbReference type="PANTHER" id="PTHR11067:SF9">
    <property type="entry name" value="INOSINE TRIPHOSPHATE PYROPHOSPHATASE"/>
    <property type="match status" value="1"/>
</dbReference>
<keyword evidence="6 17" id="KW-0378">Hydrolase</keyword>
<dbReference type="InterPro" id="IPR002637">
    <property type="entry name" value="RdgB/HAM1"/>
</dbReference>
<evidence type="ECO:0000256" key="15">
    <source>
        <dbReference type="ARBA" id="ARBA00083186"/>
    </source>
</evidence>
<evidence type="ECO:0000256" key="5">
    <source>
        <dbReference type="ARBA" id="ARBA00022741"/>
    </source>
</evidence>
<keyword evidence="4" id="KW-0479">Metal-binding</keyword>
<comment type="subunit">
    <text evidence="3">Homodimer.</text>
</comment>
<evidence type="ECO:0000256" key="3">
    <source>
        <dbReference type="ARBA" id="ARBA00011738"/>
    </source>
</evidence>
<dbReference type="GO" id="GO:0000166">
    <property type="term" value="F:nucleotide binding"/>
    <property type="evidence" value="ECO:0007669"/>
    <property type="project" value="UniProtKB-KW"/>
</dbReference>
<organism evidence="18 19">
    <name type="scientific">Mesotoga prima</name>
    <dbReference type="NCBI Taxonomy" id="1184387"/>
    <lineage>
        <taxon>Bacteria</taxon>
        <taxon>Thermotogati</taxon>
        <taxon>Thermotogota</taxon>
        <taxon>Thermotogae</taxon>
        <taxon>Kosmotogales</taxon>
        <taxon>Kosmotogaceae</taxon>
        <taxon>Mesotoga</taxon>
    </lineage>
</organism>
<dbReference type="GO" id="GO:0009117">
    <property type="term" value="P:nucleotide metabolic process"/>
    <property type="evidence" value="ECO:0007669"/>
    <property type="project" value="UniProtKB-KW"/>
</dbReference>
<dbReference type="EC" id="3.6.1.66" evidence="11"/>
<gene>
    <name evidence="18" type="ORF">XD94_0892</name>
</gene>
<evidence type="ECO:0000256" key="12">
    <source>
        <dbReference type="ARBA" id="ARBA00071289"/>
    </source>
</evidence>
<keyword evidence="8" id="KW-0546">Nucleotide metabolism</keyword>
<dbReference type="NCBIfam" id="TIGR00042">
    <property type="entry name" value="RdgB/HAM1 family non-canonical purine NTP pyrophosphatase"/>
    <property type="match status" value="1"/>
</dbReference>
<dbReference type="GO" id="GO:0036220">
    <property type="term" value="F:ITP diphosphatase activity"/>
    <property type="evidence" value="ECO:0007669"/>
    <property type="project" value="UniProtKB-EC"/>
</dbReference>
<evidence type="ECO:0000256" key="17">
    <source>
        <dbReference type="RuleBase" id="RU003781"/>
    </source>
</evidence>
<evidence type="ECO:0000256" key="8">
    <source>
        <dbReference type="ARBA" id="ARBA00023080"/>
    </source>
</evidence>
<dbReference type="PANTHER" id="PTHR11067">
    <property type="entry name" value="INOSINE TRIPHOSPHATE PYROPHOSPHATASE/HAM1 PROTEIN"/>
    <property type="match status" value="1"/>
</dbReference>
<protein>
    <recommendedName>
        <fullName evidence="12">dITP/XTP pyrophosphatase</fullName>
        <ecNumber evidence="11">3.6.1.66</ecNumber>
    </recommendedName>
    <alternativeName>
        <fullName evidence="13">Non-canonical purine NTP pyrophosphatase</fullName>
    </alternativeName>
    <alternativeName>
        <fullName evidence="14">Non-standard purine NTP pyrophosphatase</fullName>
    </alternativeName>
    <alternativeName>
        <fullName evidence="16">Nucleoside-triphosphate diphosphatase</fullName>
    </alternativeName>
    <alternativeName>
        <fullName evidence="15">Nucleoside-triphosphate pyrophosphatase</fullName>
    </alternativeName>
</protein>
<evidence type="ECO:0000256" key="14">
    <source>
        <dbReference type="ARBA" id="ARBA00078805"/>
    </source>
</evidence>
<comment type="catalytic activity">
    <reaction evidence="10">
        <text>XTP + H2O = XMP + diphosphate + H(+)</text>
        <dbReference type="Rhea" id="RHEA:28610"/>
        <dbReference type="ChEBI" id="CHEBI:15377"/>
        <dbReference type="ChEBI" id="CHEBI:15378"/>
        <dbReference type="ChEBI" id="CHEBI:33019"/>
        <dbReference type="ChEBI" id="CHEBI:57464"/>
        <dbReference type="ChEBI" id="CHEBI:61314"/>
        <dbReference type="EC" id="3.6.1.66"/>
    </reaction>
</comment>
<proteinExistence type="inferred from homology"/>
<dbReference type="GO" id="GO:0005829">
    <property type="term" value="C:cytosol"/>
    <property type="evidence" value="ECO:0007669"/>
    <property type="project" value="TreeGrafter"/>
</dbReference>
<evidence type="ECO:0000256" key="16">
    <source>
        <dbReference type="ARBA" id="ARBA00083635"/>
    </source>
</evidence>
<dbReference type="Pfam" id="PF01725">
    <property type="entry name" value="Ham1p_like"/>
    <property type="match status" value="1"/>
</dbReference>
<keyword evidence="7" id="KW-0460">Magnesium</keyword>
<reference evidence="19" key="1">
    <citation type="journal article" date="2015" name="MBio">
        <title>Genome-Resolved Metagenomic Analysis Reveals Roles for Candidate Phyla and Other Microbial Community Members in Biogeochemical Transformations in Oil Reservoirs.</title>
        <authorList>
            <person name="Hu P."/>
            <person name="Tom L."/>
            <person name="Singh A."/>
            <person name="Thomas B.C."/>
            <person name="Baker B.J."/>
            <person name="Piceno Y.M."/>
            <person name="Andersen G.L."/>
            <person name="Banfield J.F."/>
        </authorList>
    </citation>
    <scope>NUCLEOTIDE SEQUENCE [LARGE SCALE GENOMIC DNA]</scope>
</reference>
<accession>A0A117M2D6</accession>
<evidence type="ECO:0000256" key="10">
    <source>
        <dbReference type="ARBA" id="ARBA00052017"/>
    </source>
</evidence>
<comment type="catalytic activity">
    <reaction evidence="9">
        <text>dITP + H2O = dIMP + diphosphate + H(+)</text>
        <dbReference type="Rhea" id="RHEA:28342"/>
        <dbReference type="ChEBI" id="CHEBI:15377"/>
        <dbReference type="ChEBI" id="CHEBI:15378"/>
        <dbReference type="ChEBI" id="CHEBI:33019"/>
        <dbReference type="ChEBI" id="CHEBI:61194"/>
        <dbReference type="ChEBI" id="CHEBI:61382"/>
        <dbReference type="EC" id="3.6.1.66"/>
    </reaction>
</comment>
<evidence type="ECO:0000256" key="9">
    <source>
        <dbReference type="ARBA" id="ARBA00051875"/>
    </source>
</evidence>
<dbReference type="Gene3D" id="3.90.950.10">
    <property type="match status" value="1"/>
</dbReference>
<comment type="cofactor">
    <cofactor evidence="1">
        <name>Mg(2+)</name>
        <dbReference type="ChEBI" id="CHEBI:18420"/>
    </cofactor>
</comment>
<sequence>MKLYLVTSNENKLREVRLLSPENIVIDSIATIVTVREVIENAETFMGNSLKKIEAYKELGVPLLADDSGLVIDSLGGFPGISSARFMEGKDYPRKMEAILSRMKGKEERTARFICAALFYDPSREMLLGVEGKVEGSIALEISGEDGFGYDPIFIPSGFSETFGILGDSVKNELSHRSDAFRKLFSLVSLYNERQ</sequence>
<dbReference type="Proteomes" id="UP000054092">
    <property type="component" value="Unassembled WGS sequence"/>
</dbReference>
<evidence type="ECO:0000256" key="6">
    <source>
        <dbReference type="ARBA" id="ARBA00022801"/>
    </source>
</evidence>
<dbReference type="EMBL" id="LGGP01000135">
    <property type="protein sequence ID" value="KUK80587.1"/>
    <property type="molecule type" value="Genomic_DNA"/>
</dbReference>
<evidence type="ECO:0000313" key="18">
    <source>
        <dbReference type="EMBL" id="KUK80587.1"/>
    </source>
</evidence>
<dbReference type="CDD" id="cd00515">
    <property type="entry name" value="HAM1"/>
    <property type="match status" value="1"/>
</dbReference>
<dbReference type="InterPro" id="IPR029001">
    <property type="entry name" value="ITPase-like_fam"/>
</dbReference>
<name>A0A117M2D6_9BACT</name>
<evidence type="ECO:0000256" key="7">
    <source>
        <dbReference type="ARBA" id="ARBA00022842"/>
    </source>
</evidence>
<dbReference type="AlphaFoldDB" id="A0A117M2D6"/>
<keyword evidence="5" id="KW-0547">Nucleotide-binding</keyword>
<dbReference type="GO" id="GO:0046872">
    <property type="term" value="F:metal ion binding"/>
    <property type="evidence" value="ECO:0007669"/>
    <property type="project" value="UniProtKB-KW"/>
</dbReference>
<dbReference type="GO" id="GO:0036222">
    <property type="term" value="F:XTP diphosphatase activity"/>
    <property type="evidence" value="ECO:0007669"/>
    <property type="project" value="UniProtKB-ARBA"/>
</dbReference>
<dbReference type="GO" id="GO:0035870">
    <property type="term" value="F:dITP diphosphatase activity"/>
    <property type="evidence" value="ECO:0007669"/>
    <property type="project" value="UniProtKB-ARBA"/>
</dbReference>